<dbReference type="Gene3D" id="1.10.101.10">
    <property type="entry name" value="PGBD-like superfamily/PGBD"/>
    <property type="match status" value="1"/>
</dbReference>
<feature type="signal peptide" evidence="1">
    <location>
        <begin position="1"/>
        <end position="32"/>
    </location>
</feature>
<evidence type="ECO:0000259" key="2">
    <source>
        <dbReference type="Pfam" id="PF01471"/>
    </source>
</evidence>
<dbReference type="Pfam" id="PF01471">
    <property type="entry name" value="PG_binding_1"/>
    <property type="match status" value="1"/>
</dbReference>
<evidence type="ECO:0000313" key="4">
    <source>
        <dbReference type="Proteomes" id="UP000198703"/>
    </source>
</evidence>
<name>A0A1H3W3J6_9RHOB</name>
<reference evidence="3 4" key="1">
    <citation type="submission" date="2016-10" db="EMBL/GenBank/DDBJ databases">
        <authorList>
            <person name="de Groot N.N."/>
        </authorList>
    </citation>
    <scope>NUCLEOTIDE SEQUENCE [LARGE SCALE GENOMIC DNA]</scope>
    <source>
        <strain evidence="3 4">DSM 15345</strain>
    </source>
</reference>
<dbReference type="Proteomes" id="UP000198703">
    <property type="component" value="Unassembled WGS sequence"/>
</dbReference>
<dbReference type="EMBL" id="FNQM01000001">
    <property type="protein sequence ID" value="SDZ81580.1"/>
    <property type="molecule type" value="Genomic_DNA"/>
</dbReference>
<dbReference type="RefSeq" id="WP_139283957.1">
    <property type="nucleotide sequence ID" value="NZ_FNQM01000001.1"/>
</dbReference>
<accession>A0A1H3W3J6</accession>
<dbReference type="STRING" id="89524.SAMN05444370_101492"/>
<dbReference type="AlphaFoldDB" id="A0A1H3W3J6"/>
<protein>
    <submittedName>
        <fullName evidence="3">Putative peptidoglycan binding domain-containing protein</fullName>
    </submittedName>
</protein>
<keyword evidence="4" id="KW-1185">Reference proteome</keyword>
<dbReference type="InterPro" id="IPR002477">
    <property type="entry name" value="Peptidoglycan-bd-like"/>
</dbReference>
<feature type="domain" description="Peptidoglycan binding-like" evidence="2">
    <location>
        <begin position="77"/>
        <end position="122"/>
    </location>
</feature>
<proteinExistence type="predicted"/>
<evidence type="ECO:0000256" key="1">
    <source>
        <dbReference type="SAM" id="SignalP"/>
    </source>
</evidence>
<dbReference type="InterPro" id="IPR036366">
    <property type="entry name" value="PGBDSf"/>
</dbReference>
<dbReference type="SUPFAM" id="SSF47090">
    <property type="entry name" value="PGBD-like"/>
    <property type="match status" value="1"/>
</dbReference>
<evidence type="ECO:0000313" key="3">
    <source>
        <dbReference type="EMBL" id="SDZ81580.1"/>
    </source>
</evidence>
<feature type="chain" id="PRO_5011587138" evidence="1">
    <location>
        <begin position="33"/>
        <end position="493"/>
    </location>
</feature>
<keyword evidence="1" id="KW-0732">Signal</keyword>
<dbReference type="OrthoDB" id="7444491at2"/>
<dbReference type="InterPro" id="IPR036365">
    <property type="entry name" value="PGBD-like_sf"/>
</dbReference>
<sequence>MRMHFSDKTFTRAVTGALVATMTLSAPLTAQADAGAFIGGVVGGIIGGAIGSAANKERTVVRERVVTRPSTNSYQREQNRNVQNALNYFGFPAGTPDGVMGSRSRAAVSDYQATMGFPVTGYIADYERDFLLSAFARAQSNTMQAAQLAAQYGGQRGILIAYRGNQSTGAVMNVQPVIPQPQVIVQQPQPQVFVQQPQPQVVIQQQQPQPQVVINNTAPAAQAPVATAPAPAPQTQEVAAAAPEPAAPAAGMMPSFIGGAVEASMASYCNKTSLVTSTNGGMLHGELVSQNISVALGEQFCLARTYAMAEGEDLTASVQGVTLAQMQEQCGAFAPTMREYVAGMVAKNPQDATSDLQTFVINTGMNPSQLSSNAKICLSIGYRSDNADVALASALVLVGLGEAAYGEILAHHMAQGFGAPKRLDRAADWYDATVSAIEGGAVRVVAPGQSERPALLRAAAVSLRGGTPSQAAPQQAVLPSFGMPAAPAQTVNN</sequence>
<organism evidence="3 4">
    <name type="scientific">Rubrimonas cliftonensis</name>
    <dbReference type="NCBI Taxonomy" id="89524"/>
    <lineage>
        <taxon>Bacteria</taxon>
        <taxon>Pseudomonadati</taxon>
        <taxon>Pseudomonadota</taxon>
        <taxon>Alphaproteobacteria</taxon>
        <taxon>Rhodobacterales</taxon>
        <taxon>Paracoccaceae</taxon>
        <taxon>Rubrimonas</taxon>
    </lineage>
</organism>
<gene>
    <name evidence="3" type="ORF">SAMN05444370_101492</name>
</gene>